<proteinExistence type="predicted"/>
<sequence>MTIVIRKAERKVSKARVALAGPSGSGKTLSALLLAYGMTGDWEKIGLIDTENKSADVYAETIKAGVPVGSFIKVDLEAPYTTEKYIEAIKALEDYGVEAIITDSMSHAWAGEGGLLEQVDAAAGSGNKFTAWGKITPKHNRLIETILRSKCHIISTLRSKTEYVLVENDRGKKEPQKVGMAPIQRDGLEYEYTIMFDMNIDKFATANKDRTGLFEGQSVRITPEHGEQLLAWLQNGVELIKSHTVIAINTKWIELGYKQEHIDVQTKKTYGELLGNLTEPQGQDFLVKLFEMAKPKQQQSQTAEGA</sequence>
<protein>
    <submittedName>
        <fullName evidence="1">AAA family ATPase</fullName>
    </submittedName>
</protein>
<dbReference type="InterPro" id="IPR027417">
    <property type="entry name" value="P-loop_NTPase"/>
</dbReference>
<dbReference type="Pfam" id="PF13479">
    <property type="entry name" value="AAA_24"/>
    <property type="match status" value="1"/>
</dbReference>
<dbReference type="Proteomes" id="UP001469365">
    <property type="component" value="Unassembled WGS sequence"/>
</dbReference>
<accession>A0ABU9DRA4</accession>
<comment type="caution">
    <text evidence="1">The sequence shown here is derived from an EMBL/GenBank/DDBJ whole genome shotgun (WGS) entry which is preliminary data.</text>
</comment>
<dbReference type="RefSeq" id="WP_341418527.1">
    <property type="nucleotide sequence ID" value="NZ_JBBPCC010000021.1"/>
</dbReference>
<keyword evidence="2" id="KW-1185">Reference proteome</keyword>
<dbReference type="SUPFAM" id="SSF52540">
    <property type="entry name" value="P-loop containing nucleoside triphosphate hydrolases"/>
    <property type="match status" value="1"/>
</dbReference>
<gene>
    <name evidence="1" type="ORF">WMW72_26120</name>
</gene>
<evidence type="ECO:0000313" key="1">
    <source>
        <dbReference type="EMBL" id="MEK8131391.1"/>
    </source>
</evidence>
<name>A0ABU9DRA4_9BACL</name>
<organism evidence="1 2">
    <name type="scientific">Paenibacillus filicis</name>
    <dbReference type="NCBI Taxonomy" id="669464"/>
    <lineage>
        <taxon>Bacteria</taxon>
        <taxon>Bacillati</taxon>
        <taxon>Bacillota</taxon>
        <taxon>Bacilli</taxon>
        <taxon>Bacillales</taxon>
        <taxon>Paenibacillaceae</taxon>
        <taxon>Paenibacillus</taxon>
    </lineage>
</organism>
<dbReference type="Gene3D" id="3.40.50.300">
    <property type="entry name" value="P-loop containing nucleotide triphosphate hydrolases"/>
    <property type="match status" value="1"/>
</dbReference>
<dbReference type="EMBL" id="JBBPCC010000021">
    <property type="protein sequence ID" value="MEK8131391.1"/>
    <property type="molecule type" value="Genomic_DNA"/>
</dbReference>
<evidence type="ECO:0000313" key="2">
    <source>
        <dbReference type="Proteomes" id="UP001469365"/>
    </source>
</evidence>
<reference evidence="1 2" key="1">
    <citation type="submission" date="2024-04" db="EMBL/GenBank/DDBJ databases">
        <title>draft genome sequnece of Paenibacillus filicis.</title>
        <authorList>
            <person name="Kim D.-U."/>
        </authorList>
    </citation>
    <scope>NUCLEOTIDE SEQUENCE [LARGE SCALE GENOMIC DNA]</scope>
    <source>
        <strain evidence="1 2">KACC14197</strain>
    </source>
</reference>